<dbReference type="GO" id="GO:0016765">
    <property type="term" value="F:transferase activity, transferring alkyl or aryl (other than methyl) groups"/>
    <property type="evidence" value="ECO:0007669"/>
    <property type="project" value="InterPro"/>
</dbReference>
<keyword evidence="3 6" id="KW-0812">Transmembrane</keyword>
<keyword evidence="2" id="KW-1003">Cell membrane</keyword>
<dbReference type="InterPro" id="IPR044878">
    <property type="entry name" value="UbiA_sf"/>
</dbReference>
<dbReference type="GO" id="GO:0009247">
    <property type="term" value="P:glycolipid biosynthetic process"/>
    <property type="evidence" value="ECO:0007669"/>
    <property type="project" value="TreeGrafter"/>
</dbReference>
<evidence type="ECO:0000256" key="6">
    <source>
        <dbReference type="SAM" id="Phobius"/>
    </source>
</evidence>
<feature type="transmembrane region" description="Helical" evidence="6">
    <location>
        <begin position="198"/>
        <end position="222"/>
    </location>
</feature>
<feature type="transmembrane region" description="Helical" evidence="6">
    <location>
        <begin position="42"/>
        <end position="62"/>
    </location>
</feature>
<dbReference type="AlphaFoldDB" id="A0A653AGW4"/>
<feature type="transmembrane region" description="Helical" evidence="6">
    <location>
        <begin position="237"/>
        <end position="257"/>
    </location>
</feature>
<dbReference type="CDD" id="cd13963">
    <property type="entry name" value="PT_UbiA_2"/>
    <property type="match status" value="1"/>
</dbReference>
<dbReference type="NCBIfam" id="NF008978">
    <property type="entry name" value="PRK12324.1-4"/>
    <property type="match status" value="1"/>
</dbReference>
<evidence type="ECO:0000256" key="5">
    <source>
        <dbReference type="ARBA" id="ARBA00023136"/>
    </source>
</evidence>
<dbReference type="InterPro" id="IPR000537">
    <property type="entry name" value="UbiA_prenyltransferase"/>
</dbReference>
<feature type="transmembrane region" description="Helical" evidence="6">
    <location>
        <begin position="269"/>
        <end position="289"/>
    </location>
</feature>
<dbReference type="EMBL" id="UPXX01000032">
    <property type="protein sequence ID" value="VBB47293.1"/>
    <property type="molecule type" value="Genomic_DNA"/>
</dbReference>
<feature type="transmembrane region" description="Helical" evidence="6">
    <location>
        <begin position="106"/>
        <end position="125"/>
    </location>
</feature>
<reference evidence="7" key="1">
    <citation type="submission" date="2018-07" db="EMBL/GenBank/DDBJ databases">
        <authorList>
            <consortium name="Genoscope - CEA"/>
            <person name="William W."/>
        </authorList>
    </citation>
    <scope>NUCLEOTIDE SEQUENCE</scope>
    <source>
        <strain evidence="7">IK1</strain>
    </source>
</reference>
<evidence type="ECO:0000313" key="7">
    <source>
        <dbReference type="EMBL" id="VBB47293.1"/>
    </source>
</evidence>
<evidence type="ECO:0000256" key="2">
    <source>
        <dbReference type="ARBA" id="ARBA00022475"/>
    </source>
</evidence>
<feature type="transmembrane region" description="Helical" evidence="6">
    <location>
        <begin position="132"/>
        <end position="153"/>
    </location>
</feature>
<dbReference type="PANTHER" id="PTHR11048:SF5">
    <property type="entry name" value="DECAPRENYL-PHOSPHATE PHOSPHORIBOSYLTRANSFERASE"/>
    <property type="match status" value="1"/>
</dbReference>
<feature type="transmembrane region" description="Helical" evidence="6">
    <location>
        <begin position="159"/>
        <end position="177"/>
    </location>
</feature>
<evidence type="ECO:0000256" key="4">
    <source>
        <dbReference type="ARBA" id="ARBA00022989"/>
    </source>
</evidence>
<dbReference type="PANTHER" id="PTHR11048">
    <property type="entry name" value="PRENYLTRANSFERASES"/>
    <property type="match status" value="1"/>
</dbReference>
<dbReference type="Gene3D" id="1.10.357.140">
    <property type="entry name" value="UbiA prenyltransferase"/>
    <property type="match status" value="1"/>
</dbReference>
<keyword evidence="5 6" id="KW-0472">Membrane</keyword>
<name>A0A653AGW4_UNCDX</name>
<gene>
    <name evidence="7" type="ORF">TRIP_B50233</name>
</gene>
<sequence length="300" mass="34462">MKKSKAIVHLLRPHQYVKNGFIWLPVFFAHKLNDFAAVQHTFYAFVIFCLAASSVYVLNDIIDRESDRNHPVKRERPLAKGILSNAEAYSIFFILISISFTFSIFFLSYHFAAIIACYIVINIFYSIYLKNIAIIDIFCIATGFVLRVFAGATSSNVPVSHWIIIMTFLLAVLIALGKRRDDIMISDSSTEIRKSLKGYNLDFISLSMVIMSSVVIVSYILYCVSNEVVQKYNTENLYLTSFWVLLGILRYMQLVFVHKKGGAPTSILLHDYFLWIVITGWIFTFYWLIYGNGSKIWTGH</sequence>
<dbReference type="GO" id="GO:0005886">
    <property type="term" value="C:plasma membrane"/>
    <property type="evidence" value="ECO:0007669"/>
    <property type="project" value="TreeGrafter"/>
</dbReference>
<evidence type="ECO:0000256" key="1">
    <source>
        <dbReference type="ARBA" id="ARBA00004141"/>
    </source>
</evidence>
<comment type="subcellular location">
    <subcellularLocation>
        <location evidence="1">Membrane</location>
        <topology evidence="1">Multi-pass membrane protein</topology>
    </subcellularLocation>
</comment>
<dbReference type="Pfam" id="PF01040">
    <property type="entry name" value="UbiA"/>
    <property type="match status" value="1"/>
</dbReference>
<evidence type="ECO:0000256" key="3">
    <source>
        <dbReference type="ARBA" id="ARBA00022692"/>
    </source>
</evidence>
<keyword evidence="7" id="KW-0808">Transferase</keyword>
<proteinExistence type="predicted"/>
<protein>
    <submittedName>
        <fullName evidence="7">UbiA prenyltransferase family protein</fullName>
    </submittedName>
</protein>
<dbReference type="InterPro" id="IPR039653">
    <property type="entry name" value="Prenyltransferase"/>
</dbReference>
<accession>A0A653AGW4</accession>
<keyword evidence="4 6" id="KW-1133">Transmembrane helix</keyword>
<organism evidence="7">
    <name type="scientific">Uncultured Desulfatiglans sp</name>
    <dbReference type="NCBI Taxonomy" id="1748965"/>
    <lineage>
        <taxon>Bacteria</taxon>
        <taxon>Pseudomonadati</taxon>
        <taxon>Thermodesulfobacteriota</taxon>
        <taxon>Desulfobacteria</taxon>
        <taxon>Desulfatiglandales</taxon>
        <taxon>Desulfatiglandaceae</taxon>
        <taxon>Desulfatiglans</taxon>
        <taxon>environmental samples</taxon>
    </lineage>
</organism>